<dbReference type="InterPro" id="IPR006091">
    <property type="entry name" value="Acyl-CoA_Oxase/DH_mid-dom"/>
</dbReference>
<proteinExistence type="inferred from homology"/>
<dbReference type="InterPro" id="IPR046373">
    <property type="entry name" value="Acyl-CoA_Oxase/DH_mid-dom_sf"/>
</dbReference>
<evidence type="ECO:0000256" key="1">
    <source>
        <dbReference type="ARBA" id="ARBA00001974"/>
    </source>
</evidence>
<sequence>MQKLVLTEEQQMLKDAARGLFSEQAPVSQLRKLRDEKDPMGYVPEFWNQAVELGLAGTLIPESHGGSEFGHVGMGQVMEEGGRTLAASPLFASGVLGACALMLAGNDSQKDILKGIADGSHLVALAIDEAGRHQPLRVATKAEAQGDSFVLNGSKTFVVDGHIANTLIVSARTSGGERDESGITLFLVDPKAEGVSVERTIFPDGRNYAKVTLENVAVGADAVLGDKDQAAGPLQRLLDIGNAHLAAELLGLSSEAFDRTVAYMKERKQFGVYISSFQALQHRAAHMWSELEQLKSMVLKAFMALDANDDQASMLASAAKAKASQVAELVTNEGVQLHGGMGMTDEFDIGLFMKRARPAQLLLGDFRYHADRVASLKGF</sequence>
<evidence type="ECO:0000259" key="7">
    <source>
        <dbReference type="Pfam" id="PF00441"/>
    </source>
</evidence>
<feature type="domain" description="Acyl-CoA oxidase/dehydrogenase middle" evidence="8">
    <location>
        <begin position="137"/>
        <end position="201"/>
    </location>
</feature>
<protein>
    <submittedName>
        <fullName evidence="10">Acyl-CoA dehydrogenase</fullName>
    </submittedName>
</protein>
<dbReference type="Gene3D" id="2.40.110.10">
    <property type="entry name" value="Butyryl-CoA Dehydrogenase, subunit A, domain 2"/>
    <property type="match status" value="1"/>
</dbReference>
<comment type="cofactor">
    <cofactor evidence="1 6">
        <name>FAD</name>
        <dbReference type="ChEBI" id="CHEBI:57692"/>
    </cofactor>
</comment>
<evidence type="ECO:0000256" key="3">
    <source>
        <dbReference type="ARBA" id="ARBA00022630"/>
    </source>
</evidence>
<evidence type="ECO:0000313" key="11">
    <source>
        <dbReference type="Proteomes" id="UP000198762"/>
    </source>
</evidence>
<dbReference type="InterPro" id="IPR037069">
    <property type="entry name" value="AcylCoA_DH/ox_N_sf"/>
</dbReference>
<organism evidence="10 11">
    <name type="scientific">Marinobacter segnicrescens</name>
    <dbReference type="NCBI Taxonomy" id="430453"/>
    <lineage>
        <taxon>Bacteria</taxon>
        <taxon>Pseudomonadati</taxon>
        <taxon>Pseudomonadota</taxon>
        <taxon>Gammaproteobacteria</taxon>
        <taxon>Pseudomonadales</taxon>
        <taxon>Marinobacteraceae</taxon>
        <taxon>Marinobacter</taxon>
    </lineage>
</organism>
<keyword evidence="4 6" id="KW-0274">FAD</keyword>
<dbReference type="AlphaFoldDB" id="A0A1I0FPT8"/>
<dbReference type="Gene3D" id="1.10.540.10">
    <property type="entry name" value="Acyl-CoA dehydrogenase/oxidase, N-terminal domain"/>
    <property type="match status" value="1"/>
</dbReference>
<dbReference type="Proteomes" id="UP000198762">
    <property type="component" value="Unassembled WGS sequence"/>
</dbReference>
<gene>
    <name evidence="10" type="ORF">SAMN04487962_11373</name>
</gene>
<dbReference type="Pfam" id="PF02770">
    <property type="entry name" value="Acyl-CoA_dh_M"/>
    <property type="match status" value="1"/>
</dbReference>
<keyword evidence="3 6" id="KW-0285">Flavoprotein</keyword>
<dbReference type="Pfam" id="PF02771">
    <property type="entry name" value="Acyl-CoA_dh_N"/>
    <property type="match status" value="1"/>
</dbReference>
<evidence type="ECO:0000313" key="10">
    <source>
        <dbReference type="EMBL" id="SET59595.1"/>
    </source>
</evidence>
<evidence type="ECO:0000259" key="8">
    <source>
        <dbReference type="Pfam" id="PF02770"/>
    </source>
</evidence>
<dbReference type="RefSeq" id="WP_091853078.1">
    <property type="nucleotide sequence ID" value="NZ_FOHZ01000013.1"/>
</dbReference>
<dbReference type="InterPro" id="IPR036250">
    <property type="entry name" value="AcylCo_DH-like_C"/>
</dbReference>
<evidence type="ECO:0000259" key="9">
    <source>
        <dbReference type="Pfam" id="PF02771"/>
    </source>
</evidence>
<evidence type="ECO:0000256" key="6">
    <source>
        <dbReference type="RuleBase" id="RU362125"/>
    </source>
</evidence>
<name>A0A1I0FPT8_9GAMM</name>
<dbReference type="InterPro" id="IPR013786">
    <property type="entry name" value="AcylCoA_DH/ox_N"/>
</dbReference>
<evidence type="ECO:0000256" key="2">
    <source>
        <dbReference type="ARBA" id="ARBA00009347"/>
    </source>
</evidence>
<dbReference type="InterPro" id="IPR009075">
    <property type="entry name" value="AcylCo_DH/oxidase_C"/>
</dbReference>
<dbReference type="PANTHER" id="PTHR43884">
    <property type="entry name" value="ACYL-COA DEHYDROGENASE"/>
    <property type="match status" value="1"/>
</dbReference>
<dbReference type="GO" id="GO:0050660">
    <property type="term" value="F:flavin adenine dinucleotide binding"/>
    <property type="evidence" value="ECO:0007669"/>
    <property type="project" value="InterPro"/>
</dbReference>
<evidence type="ECO:0000256" key="4">
    <source>
        <dbReference type="ARBA" id="ARBA00022827"/>
    </source>
</evidence>
<comment type="similarity">
    <text evidence="2 6">Belongs to the acyl-CoA dehydrogenase family.</text>
</comment>
<dbReference type="SUPFAM" id="SSF56645">
    <property type="entry name" value="Acyl-CoA dehydrogenase NM domain-like"/>
    <property type="match status" value="1"/>
</dbReference>
<dbReference type="SUPFAM" id="SSF47203">
    <property type="entry name" value="Acyl-CoA dehydrogenase C-terminal domain-like"/>
    <property type="match status" value="1"/>
</dbReference>
<dbReference type="PANTHER" id="PTHR43884:SF20">
    <property type="entry name" value="ACYL-COA DEHYDROGENASE FADE28"/>
    <property type="match status" value="1"/>
</dbReference>
<keyword evidence="5 6" id="KW-0560">Oxidoreductase</keyword>
<dbReference type="CDD" id="cd00567">
    <property type="entry name" value="ACAD"/>
    <property type="match status" value="1"/>
</dbReference>
<dbReference type="InterPro" id="IPR009100">
    <property type="entry name" value="AcylCoA_DH/oxidase_NM_dom_sf"/>
</dbReference>
<reference evidence="11" key="1">
    <citation type="submission" date="2016-10" db="EMBL/GenBank/DDBJ databases">
        <authorList>
            <person name="Varghese N."/>
            <person name="Submissions S."/>
        </authorList>
    </citation>
    <scope>NUCLEOTIDE SEQUENCE [LARGE SCALE GENOMIC DNA]</scope>
    <source>
        <strain evidence="11">CGMCC 1.6489</strain>
    </source>
</reference>
<accession>A0A1I0FPT8</accession>
<dbReference type="GO" id="GO:0003995">
    <property type="term" value="F:acyl-CoA dehydrogenase activity"/>
    <property type="evidence" value="ECO:0007669"/>
    <property type="project" value="TreeGrafter"/>
</dbReference>
<dbReference type="STRING" id="430453.SAMN04487962_11373"/>
<dbReference type="OrthoDB" id="9769473at2"/>
<feature type="domain" description="Acyl-CoA dehydrogenase/oxidase C-terminal" evidence="7">
    <location>
        <begin position="237"/>
        <end position="372"/>
    </location>
</feature>
<evidence type="ECO:0000256" key="5">
    <source>
        <dbReference type="ARBA" id="ARBA00023002"/>
    </source>
</evidence>
<dbReference type="EMBL" id="FOHZ01000013">
    <property type="protein sequence ID" value="SET59595.1"/>
    <property type="molecule type" value="Genomic_DNA"/>
</dbReference>
<dbReference type="Pfam" id="PF00441">
    <property type="entry name" value="Acyl-CoA_dh_1"/>
    <property type="match status" value="1"/>
</dbReference>
<keyword evidence="11" id="KW-1185">Reference proteome</keyword>
<dbReference type="Gene3D" id="1.20.140.10">
    <property type="entry name" value="Butyryl-CoA Dehydrogenase, subunit A, domain 3"/>
    <property type="match status" value="1"/>
</dbReference>
<feature type="domain" description="Acyl-CoA dehydrogenase/oxidase N-terminal" evidence="9">
    <location>
        <begin position="7"/>
        <end position="119"/>
    </location>
</feature>